<keyword evidence="3" id="KW-1185">Reference proteome</keyword>
<keyword evidence="1" id="KW-0472">Membrane</keyword>
<sequence>MVACTGLTQSSQRLVAFVNRDTWQELHYRRSAARVFFLLHPSVSALSFHQDIGFVTAVAGYFGEMLGLLLIIPFLAQCIFGIPMPDNAYDFKGLQSQDGMGDGPITVARYDCIKPGSYERDRILFNSVEIPGTTSGKVRVAVQKAAPQPFQFTFSCSDVSPEICKQAEAGFERAGQLIAKSMQIVTTINVQVTFRSFCNSAKKGQPCTMNNTLGQASAAAYFAAKTEDASDWAFYPQALVKQLPRDHVLEFNPYDIIAEFNTDYSFYFRTSNRPILPTESDFEFVVCHELTHGLGFDTAWASYFSVYQGLTQDSSYLAPLVYTPANKDRAELKKLAKIISSYPKVNVPLQNFISGFQLSGTPYNAAREVFSTVTAGTRSIYFKPKGNSKPVFLQTKQDVFQPGSSISHVDYEQYWSTADFLMIPAVQNLTGYTLDDIINANTRSSGLNGGIYGPGTQSIMEAIGWPLTSEAQVQRIIINPSPETYRSSCKSLRNLELGPATILAVLVFTVGLYM</sequence>
<feature type="transmembrane region" description="Helical" evidence="1">
    <location>
        <begin position="52"/>
        <end position="76"/>
    </location>
</feature>
<keyword evidence="1" id="KW-1133">Transmembrane helix</keyword>
<protein>
    <submittedName>
        <fullName evidence="2">Uncharacterized protein</fullName>
    </submittedName>
</protein>
<accession>A0ABQ8F1V1</accession>
<evidence type="ECO:0000256" key="1">
    <source>
        <dbReference type="SAM" id="Phobius"/>
    </source>
</evidence>
<reference evidence="2 3" key="1">
    <citation type="submission" date="2021-02" db="EMBL/GenBank/DDBJ databases">
        <title>Variation within the Batrachochytrium salamandrivorans European outbreak.</title>
        <authorList>
            <person name="Kelly M."/>
            <person name="Pasmans F."/>
            <person name="Shea T.P."/>
            <person name="Munoz J.F."/>
            <person name="Carranza S."/>
            <person name="Cuomo C.A."/>
            <person name="Martel A."/>
        </authorList>
    </citation>
    <scope>NUCLEOTIDE SEQUENCE [LARGE SCALE GENOMIC DNA]</scope>
    <source>
        <strain evidence="2 3">AMFP18/2</strain>
    </source>
</reference>
<keyword evidence="1" id="KW-0812">Transmembrane</keyword>
<organism evidence="2 3">
    <name type="scientific">Batrachochytrium salamandrivorans</name>
    <dbReference type="NCBI Taxonomy" id="1357716"/>
    <lineage>
        <taxon>Eukaryota</taxon>
        <taxon>Fungi</taxon>
        <taxon>Fungi incertae sedis</taxon>
        <taxon>Chytridiomycota</taxon>
        <taxon>Chytridiomycota incertae sedis</taxon>
        <taxon>Chytridiomycetes</taxon>
        <taxon>Rhizophydiales</taxon>
        <taxon>Rhizophydiales incertae sedis</taxon>
        <taxon>Batrachochytrium</taxon>
    </lineage>
</organism>
<gene>
    <name evidence="2" type="ORF">BASA50_010347</name>
</gene>
<proteinExistence type="predicted"/>
<dbReference type="EMBL" id="JAFCIX010000483">
    <property type="protein sequence ID" value="KAH6588991.1"/>
    <property type="molecule type" value="Genomic_DNA"/>
</dbReference>
<dbReference type="Proteomes" id="UP001648503">
    <property type="component" value="Unassembled WGS sequence"/>
</dbReference>
<comment type="caution">
    <text evidence="2">The sequence shown here is derived from an EMBL/GenBank/DDBJ whole genome shotgun (WGS) entry which is preliminary data.</text>
</comment>
<evidence type="ECO:0000313" key="2">
    <source>
        <dbReference type="EMBL" id="KAH6588991.1"/>
    </source>
</evidence>
<evidence type="ECO:0000313" key="3">
    <source>
        <dbReference type="Proteomes" id="UP001648503"/>
    </source>
</evidence>
<name>A0ABQ8F1V1_9FUNG</name>